<evidence type="ECO:0000313" key="4">
    <source>
        <dbReference type="EMBL" id="KIT17078.1"/>
    </source>
</evidence>
<dbReference type="PROSITE" id="PS00530">
    <property type="entry name" value="RNASE_T2_1"/>
    <property type="match status" value="1"/>
</dbReference>
<dbReference type="CDD" id="cd01062">
    <property type="entry name" value="RNase_T2_prok"/>
    <property type="match status" value="1"/>
</dbReference>
<dbReference type="InterPro" id="IPR018188">
    <property type="entry name" value="RNase_T2_His_AS_1"/>
</dbReference>
<comment type="caution">
    <text evidence="4">The sequence shown here is derived from an EMBL/GenBank/DDBJ whole genome shotgun (WGS) entry which is preliminary data.</text>
</comment>
<dbReference type="STRING" id="935700.jaqu_11200"/>
<dbReference type="PATRIC" id="fig|935700.4.peg.1166"/>
<proteinExistence type="inferred from homology"/>
<dbReference type="PANTHER" id="PTHR11240:SF22">
    <property type="entry name" value="RIBONUCLEASE T2"/>
    <property type="match status" value="1"/>
</dbReference>
<keyword evidence="5" id="KW-1185">Reference proteome</keyword>
<evidence type="ECO:0000256" key="1">
    <source>
        <dbReference type="ARBA" id="ARBA00007469"/>
    </source>
</evidence>
<dbReference type="GO" id="GO:0003723">
    <property type="term" value="F:RNA binding"/>
    <property type="evidence" value="ECO:0007669"/>
    <property type="project" value="InterPro"/>
</dbReference>
<dbReference type="SUPFAM" id="SSF55895">
    <property type="entry name" value="Ribonuclease Rh-like"/>
    <property type="match status" value="1"/>
</dbReference>
<dbReference type="OrthoDB" id="4720638at2"/>
<gene>
    <name evidence="4" type="ORF">jaqu_11200</name>
</gene>
<comment type="similarity">
    <text evidence="1 2">Belongs to the RNase T2 family.</text>
</comment>
<dbReference type="InterPro" id="IPR036430">
    <property type="entry name" value="RNase_T2-like_sf"/>
</dbReference>
<dbReference type="RefSeq" id="WP_043917968.1">
    <property type="nucleotide sequence ID" value="NZ_FZPF01000001.1"/>
</dbReference>
<dbReference type="Pfam" id="PF00445">
    <property type="entry name" value="Ribonuclease_T2"/>
    <property type="match status" value="1"/>
</dbReference>
<sequence>MRAMLLAVLAALAGPTAADEAGTFDYYVLALSWSPNWCAAEGDARGAEQCGAGQGLGWTLHGLWPQYERGWPADCSTSARPPSRQRTAAEADIYGSAGLAWHQWRKHGTCSGLAPGDYYRLARLAYERIERPEILRQLDREVTLPASVIEDAFLEVNPALGADGLTVTCRGDRIQEVRICLTRDLEPRRCGSDVRSDCTLPDAGFAPVR</sequence>
<dbReference type="InterPro" id="IPR039378">
    <property type="entry name" value="RNase_T2_prok"/>
</dbReference>
<feature type="signal peptide" evidence="3">
    <location>
        <begin position="1"/>
        <end position="18"/>
    </location>
</feature>
<accession>A0A0D1DAW0</accession>
<dbReference type="InterPro" id="IPR033130">
    <property type="entry name" value="RNase_T2_His_AS_2"/>
</dbReference>
<dbReference type="PROSITE" id="PS00531">
    <property type="entry name" value="RNASE_T2_2"/>
    <property type="match status" value="1"/>
</dbReference>
<dbReference type="Gene3D" id="3.90.730.10">
    <property type="entry name" value="Ribonuclease T2-like"/>
    <property type="match status" value="1"/>
</dbReference>
<dbReference type="GO" id="GO:0033897">
    <property type="term" value="F:ribonuclease T2 activity"/>
    <property type="evidence" value="ECO:0007669"/>
    <property type="project" value="InterPro"/>
</dbReference>
<evidence type="ECO:0000256" key="3">
    <source>
        <dbReference type="SAM" id="SignalP"/>
    </source>
</evidence>
<dbReference type="InterPro" id="IPR001568">
    <property type="entry name" value="RNase_T2-like"/>
</dbReference>
<dbReference type="GO" id="GO:0006401">
    <property type="term" value="P:RNA catabolic process"/>
    <property type="evidence" value="ECO:0007669"/>
    <property type="project" value="UniProtKB-ARBA"/>
</dbReference>
<evidence type="ECO:0000313" key="5">
    <source>
        <dbReference type="Proteomes" id="UP000032232"/>
    </source>
</evidence>
<keyword evidence="3" id="KW-0732">Signal</keyword>
<dbReference type="PANTHER" id="PTHR11240">
    <property type="entry name" value="RIBONUCLEASE T2"/>
    <property type="match status" value="1"/>
</dbReference>
<dbReference type="EMBL" id="JYFE01000022">
    <property type="protein sequence ID" value="KIT17078.1"/>
    <property type="molecule type" value="Genomic_DNA"/>
</dbReference>
<dbReference type="Proteomes" id="UP000032232">
    <property type="component" value="Unassembled WGS sequence"/>
</dbReference>
<name>A0A0D1DAW0_9RHOB</name>
<feature type="chain" id="PRO_5002229045" evidence="3">
    <location>
        <begin position="19"/>
        <end position="209"/>
    </location>
</feature>
<reference evidence="4 5" key="1">
    <citation type="submission" date="2015-02" db="EMBL/GenBank/DDBJ databases">
        <title>Genome Sequence of Jannaschia aquimarina DSM28248, a member of the Roseobacter clade.</title>
        <authorList>
            <person name="Voget S."/>
            <person name="Daniel R."/>
        </authorList>
    </citation>
    <scope>NUCLEOTIDE SEQUENCE [LARGE SCALE GENOMIC DNA]</scope>
    <source>
        <strain evidence="4 5">GSW-M26</strain>
    </source>
</reference>
<evidence type="ECO:0000256" key="2">
    <source>
        <dbReference type="RuleBase" id="RU004328"/>
    </source>
</evidence>
<dbReference type="AlphaFoldDB" id="A0A0D1DAW0"/>
<organism evidence="4 5">
    <name type="scientific">Jannaschia aquimarina</name>
    <dbReference type="NCBI Taxonomy" id="935700"/>
    <lineage>
        <taxon>Bacteria</taxon>
        <taxon>Pseudomonadati</taxon>
        <taxon>Pseudomonadota</taxon>
        <taxon>Alphaproteobacteria</taxon>
        <taxon>Rhodobacterales</taxon>
        <taxon>Roseobacteraceae</taxon>
        <taxon>Jannaschia</taxon>
    </lineage>
</organism>
<protein>
    <submittedName>
        <fullName evidence="4">Ribonuclease I</fullName>
    </submittedName>
</protein>